<organism evidence="6 7">
    <name type="scientific">Heterodermia speciosa</name>
    <dbReference type="NCBI Taxonomy" id="116794"/>
    <lineage>
        <taxon>Eukaryota</taxon>
        <taxon>Fungi</taxon>
        <taxon>Dikarya</taxon>
        <taxon>Ascomycota</taxon>
        <taxon>Pezizomycotina</taxon>
        <taxon>Lecanoromycetes</taxon>
        <taxon>OSLEUM clade</taxon>
        <taxon>Lecanoromycetidae</taxon>
        <taxon>Caliciales</taxon>
        <taxon>Physciaceae</taxon>
        <taxon>Heterodermia</taxon>
    </lineage>
</organism>
<dbReference type="InterPro" id="IPR038763">
    <property type="entry name" value="DHH_sf"/>
</dbReference>
<keyword evidence="4" id="KW-0464">Manganese</keyword>
<gene>
    <name evidence="6" type="primary">PPX1</name>
    <name evidence="6" type="ORF">HETSPECPRED_005182</name>
</gene>
<dbReference type="OrthoDB" id="374045at2759"/>
<dbReference type="Gene3D" id="3.10.310.20">
    <property type="entry name" value="DHHA2 domain"/>
    <property type="match status" value="1"/>
</dbReference>
<dbReference type="SMART" id="SM01131">
    <property type="entry name" value="DHHA2"/>
    <property type="match status" value="1"/>
</dbReference>
<name>A0A8H3FHL1_9LECA</name>
<dbReference type="InterPro" id="IPR038222">
    <property type="entry name" value="DHHA2_dom_sf"/>
</dbReference>
<evidence type="ECO:0000313" key="7">
    <source>
        <dbReference type="Proteomes" id="UP000664521"/>
    </source>
</evidence>
<evidence type="ECO:0000313" key="6">
    <source>
        <dbReference type="EMBL" id="CAF9922907.1"/>
    </source>
</evidence>
<keyword evidence="7" id="KW-1185">Reference proteome</keyword>
<dbReference type="Gene3D" id="3.90.1640.10">
    <property type="entry name" value="inorganic pyrophosphatase (n-terminal core)"/>
    <property type="match status" value="1"/>
</dbReference>
<dbReference type="GO" id="GO:0005737">
    <property type="term" value="C:cytoplasm"/>
    <property type="evidence" value="ECO:0007669"/>
    <property type="project" value="InterPro"/>
</dbReference>
<evidence type="ECO:0000256" key="2">
    <source>
        <dbReference type="ARBA" id="ARBA00022723"/>
    </source>
</evidence>
<evidence type="ECO:0000256" key="1">
    <source>
        <dbReference type="ARBA" id="ARBA00001936"/>
    </source>
</evidence>
<dbReference type="GO" id="GO:0004309">
    <property type="term" value="F:exopolyphosphatase activity"/>
    <property type="evidence" value="ECO:0007669"/>
    <property type="project" value="TreeGrafter"/>
</dbReference>
<accession>A0A8H3FHL1</accession>
<evidence type="ECO:0000256" key="3">
    <source>
        <dbReference type="ARBA" id="ARBA00022801"/>
    </source>
</evidence>
<dbReference type="InterPro" id="IPR001667">
    <property type="entry name" value="DDH_dom"/>
</dbReference>
<feature type="domain" description="DHHA2" evidence="5">
    <location>
        <begin position="234"/>
        <end position="401"/>
    </location>
</feature>
<reference evidence="6" key="1">
    <citation type="submission" date="2021-03" db="EMBL/GenBank/DDBJ databases">
        <authorList>
            <person name="Tagirdzhanova G."/>
        </authorList>
    </citation>
    <scope>NUCLEOTIDE SEQUENCE</scope>
</reference>
<dbReference type="GO" id="GO:0046872">
    <property type="term" value="F:metal ion binding"/>
    <property type="evidence" value="ECO:0007669"/>
    <property type="project" value="UniProtKB-KW"/>
</dbReference>
<sequence length="402" mass="44546">MKPDLDSFTSSILYAYLRSLRPPRDAFTPLYIPLLNVPEADIQLRPEFIKLFHHANISASHLITLDDLPPPSRLEDQLPPANTQWILVDHNSLQGSLGSIYSSRVHGVIDHHVEEHAVPEDTTSEPRVLENSGSCSSLVVRTFQSTWDAVSSSSLSSGAAHAQSSDSVADDSVVAQGWDAQVAKLALGSILEDTSNLTSESKTMSVDREMVRYLEAKIQASAKDARIWNRDKFYKEITRAKKDIEELPLDGILRKDYKQWTENETKLGMSTVVKPLDFIAKKAATERPDADKGEAFSAAIQNFVSDRDLSIYAIMSTSKTAEGQFQRQLFLQATAAAIAAADRFTQNAGAELGLEDLTVEGIADEKTAAQKAGKKLYQRVWQQKAIERSRKQVAPMIREAMK</sequence>
<dbReference type="InterPro" id="IPR004097">
    <property type="entry name" value="DHHA2"/>
</dbReference>
<protein>
    <submittedName>
        <fullName evidence="6">Exopolyphosphatase</fullName>
    </submittedName>
</protein>
<dbReference type="SUPFAM" id="SSF64182">
    <property type="entry name" value="DHH phosphoesterases"/>
    <property type="match status" value="1"/>
</dbReference>
<evidence type="ECO:0000256" key="4">
    <source>
        <dbReference type="ARBA" id="ARBA00023211"/>
    </source>
</evidence>
<keyword evidence="2" id="KW-0479">Metal-binding</keyword>
<dbReference type="Proteomes" id="UP000664521">
    <property type="component" value="Unassembled WGS sequence"/>
</dbReference>
<dbReference type="EMBL" id="CAJPDS010000032">
    <property type="protein sequence ID" value="CAF9922907.1"/>
    <property type="molecule type" value="Genomic_DNA"/>
</dbReference>
<dbReference type="PANTHER" id="PTHR12112">
    <property type="entry name" value="BNIP - RELATED"/>
    <property type="match status" value="1"/>
</dbReference>
<proteinExistence type="predicted"/>
<keyword evidence="3" id="KW-0378">Hydrolase</keyword>
<dbReference type="Pfam" id="PF01368">
    <property type="entry name" value="DHH"/>
    <property type="match status" value="1"/>
</dbReference>
<evidence type="ECO:0000259" key="5">
    <source>
        <dbReference type="SMART" id="SM01131"/>
    </source>
</evidence>
<dbReference type="Pfam" id="PF02833">
    <property type="entry name" value="DHHA2"/>
    <property type="match status" value="1"/>
</dbReference>
<comment type="cofactor">
    <cofactor evidence="1">
        <name>Mn(2+)</name>
        <dbReference type="ChEBI" id="CHEBI:29035"/>
    </cofactor>
</comment>
<dbReference type="AlphaFoldDB" id="A0A8H3FHL1"/>
<comment type="caution">
    <text evidence="6">The sequence shown here is derived from an EMBL/GenBank/DDBJ whole genome shotgun (WGS) entry which is preliminary data.</text>
</comment>
<dbReference type="PANTHER" id="PTHR12112:SF39">
    <property type="entry name" value="EG:152A3.5 PROTEIN (FBGN0003116_PN PROTEIN)"/>
    <property type="match status" value="1"/>
</dbReference>